<accession>A0ACC3DFH6</accession>
<comment type="caution">
    <text evidence="1">The sequence shown here is derived from an EMBL/GenBank/DDBJ whole genome shotgun (WGS) entry which is preliminary data.</text>
</comment>
<dbReference type="EMBL" id="JAWDJW010005381">
    <property type="protein sequence ID" value="KAK3068045.1"/>
    <property type="molecule type" value="Genomic_DNA"/>
</dbReference>
<protein>
    <submittedName>
        <fullName evidence="1">Uncharacterized protein</fullName>
    </submittedName>
</protein>
<dbReference type="Proteomes" id="UP001186974">
    <property type="component" value="Unassembled WGS sequence"/>
</dbReference>
<name>A0ACC3DFH6_9PEZI</name>
<evidence type="ECO:0000313" key="1">
    <source>
        <dbReference type="EMBL" id="KAK3068045.1"/>
    </source>
</evidence>
<reference evidence="1" key="1">
    <citation type="submission" date="2024-09" db="EMBL/GenBank/DDBJ databases">
        <title>Black Yeasts Isolated from many extreme environments.</title>
        <authorList>
            <person name="Coleine C."/>
            <person name="Stajich J.E."/>
            <person name="Selbmann L."/>
        </authorList>
    </citation>
    <scope>NUCLEOTIDE SEQUENCE</scope>
    <source>
        <strain evidence="1">CCFEE 5737</strain>
    </source>
</reference>
<sequence length="269" mass="30148">MKITFHTATADHLPSVQAVLDGVKKRASSGAKTIFIHTSGTSNLEDQAQGAYKGDKIYSDDKPEDIHALPEDNPHRPIDLSIVKAQKEIGGDAKIAIMTPPEIYGFNPKHKRLTIQVPTITRFALKHGFAGHVGKGLSVESQVHVMDLARAYIVLLHHMEQTDPKEFLDNPFFFCENGMEFSWKEVAEHVGKALHKRGLIKDPQPREYSEKDYGDLFGEETGAIIGLNSRSRAVRLRELGWEPKEKGIWESFEEDELPQLLADEGVDQK</sequence>
<organism evidence="1 2">
    <name type="scientific">Coniosporium uncinatum</name>
    <dbReference type="NCBI Taxonomy" id="93489"/>
    <lineage>
        <taxon>Eukaryota</taxon>
        <taxon>Fungi</taxon>
        <taxon>Dikarya</taxon>
        <taxon>Ascomycota</taxon>
        <taxon>Pezizomycotina</taxon>
        <taxon>Dothideomycetes</taxon>
        <taxon>Dothideomycetes incertae sedis</taxon>
        <taxon>Coniosporium</taxon>
    </lineage>
</organism>
<evidence type="ECO:0000313" key="2">
    <source>
        <dbReference type="Proteomes" id="UP001186974"/>
    </source>
</evidence>
<gene>
    <name evidence="1" type="ORF">LTS18_000831</name>
</gene>
<proteinExistence type="predicted"/>
<keyword evidence="2" id="KW-1185">Reference proteome</keyword>